<evidence type="ECO:0000313" key="2">
    <source>
        <dbReference type="Proteomes" id="UP000320496"/>
    </source>
</evidence>
<dbReference type="InterPro" id="IPR021365">
    <property type="entry name" value="DUF2891"/>
</dbReference>
<protein>
    <recommendedName>
        <fullName evidence="3">DUF2891 domain-containing protein</fullName>
    </recommendedName>
</protein>
<organism evidence="1 2">
    <name type="scientific">Maioricimonas rarisocia</name>
    <dbReference type="NCBI Taxonomy" id="2528026"/>
    <lineage>
        <taxon>Bacteria</taxon>
        <taxon>Pseudomonadati</taxon>
        <taxon>Planctomycetota</taxon>
        <taxon>Planctomycetia</taxon>
        <taxon>Planctomycetales</taxon>
        <taxon>Planctomycetaceae</taxon>
        <taxon>Maioricimonas</taxon>
    </lineage>
</organism>
<dbReference type="AlphaFoldDB" id="A0A517ZAH6"/>
<dbReference type="EMBL" id="CP036275">
    <property type="protein sequence ID" value="QDU39440.1"/>
    <property type="molecule type" value="Genomic_DNA"/>
</dbReference>
<reference evidence="1 2" key="1">
    <citation type="submission" date="2019-02" db="EMBL/GenBank/DDBJ databases">
        <title>Deep-cultivation of Planctomycetes and their phenomic and genomic characterization uncovers novel biology.</title>
        <authorList>
            <person name="Wiegand S."/>
            <person name="Jogler M."/>
            <person name="Boedeker C."/>
            <person name="Pinto D."/>
            <person name="Vollmers J."/>
            <person name="Rivas-Marin E."/>
            <person name="Kohn T."/>
            <person name="Peeters S.H."/>
            <person name="Heuer A."/>
            <person name="Rast P."/>
            <person name="Oberbeckmann S."/>
            <person name="Bunk B."/>
            <person name="Jeske O."/>
            <person name="Meyerdierks A."/>
            <person name="Storesund J.E."/>
            <person name="Kallscheuer N."/>
            <person name="Luecker S."/>
            <person name="Lage O.M."/>
            <person name="Pohl T."/>
            <person name="Merkel B.J."/>
            <person name="Hornburger P."/>
            <person name="Mueller R.-W."/>
            <person name="Bruemmer F."/>
            <person name="Labrenz M."/>
            <person name="Spormann A.M."/>
            <person name="Op den Camp H."/>
            <person name="Overmann J."/>
            <person name="Amann R."/>
            <person name="Jetten M.S.M."/>
            <person name="Mascher T."/>
            <person name="Medema M.H."/>
            <person name="Devos D.P."/>
            <person name="Kaster A.-K."/>
            <person name="Ovreas L."/>
            <person name="Rohde M."/>
            <person name="Galperin M.Y."/>
            <person name="Jogler C."/>
        </authorList>
    </citation>
    <scope>NUCLEOTIDE SEQUENCE [LARGE SCALE GENOMIC DNA]</scope>
    <source>
        <strain evidence="1 2">Mal4</strain>
    </source>
</reference>
<gene>
    <name evidence="1" type="ORF">Mal4_37850</name>
</gene>
<name>A0A517ZAH6_9PLAN</name>
<dbReference type="KEGG" id="mri:Mal4_37850"/>
<proteinExistence type="predicted"/>
<evidence type="ECO:0000313" key="1">
    <source>
        <dbReference type="EMBL" id="QDU39440.1"/>
    </source>
</evidence>
<accession>A0A517ZAH6</accession>
<dbReference type="Proteomes" id="UP000320496">
    <property type="component" value="Chromosome"/>
</dbReference>
<sequence>MTMMQLDAELAARLAAWPMDSIGREYPNKIAHVLYSDEDVGSPRQLTPAFFGCFDWHSAVHAHWCLVRLLRFFPDAEWGQAARTILGGSLSEDRIAGELAYLSHPGHGSFECPYGMAWLLQLAAELRASDDEQSLRWSGVLASLEERAAENVRRWLDRLPYPIRTGEHNQSAFAMGLIHDWAVQSGDAGMTAFLDRRAREFYLADRDVPLAYEPSGHDFLSPALAEADLMRRVLRREEFTTWLHGFFAEAYLPAGPTLEPVVCGDESDGKLAHLLGLNLSRAWMLEGILHALPEGDPHREPLERSALEHRQAGRAAIETGDYAGTHWLASFAVWLLSGRGIDWG</sequence>
<keyword evidence="2" id="KW-1185">Reference proteome</keyword>
<dbReference type="Pfam" id="PF11199">
    <property type="entry name" value="DUF2891"/>
    <property type="match status" value="1"/>
</dbReference>
<evidence type="ECO:0008006" key="3">
    <source>
        <dbReference type="Google" id="ProtNLM"/>
    </source>
</evidence>